<accession>A0ABC8V8J9</accession>
<dbReference type="AlphaFoldDB" id="A0ABC8V8J9"/>
<reference evidence="1 2" key="2">
    <citation type="submission" date="2024-10" db="EMBL/GenBank/DDBJ databases">
        <authorList>
            <person name="Ryan C."/>
        </authorList>
    </citation>
    <scope>NUCLEOTIDE SEQUENCE [LARGE SCALE GENOMIC DNA]</scope>
</reference>
<organism evidence="1 2">
    <name type="scientific">Urochloa decumbens</name>
    <dbReference type="NCBI Taxonomy" id="240449"/>
    <lineage>
        <taxon>Eukaryota</taxon>
        <taxon>Viridiplantae</taxon>
        <taxon>Streptophyta</taxon>
        <taxon>Embryophyta</taxon>
        <taxon>Tracheophyta</taxon>
        <taxon>Spermatophyta</taxon>
        <taxon>Magnoliopsida</taxon>
        <taxon>Liliopsida</taxon>
        <taxon>Poales</taxon>
        <taxon>Poaceae</taxon>
        <taxon>PACMAD clade</taxon>
        <taxon>Panicoideae</taxon>
        <taxon>Panicodae</taxon>
        <taxon>Paniceae</taxon>
        <taxon>Melinidinae</taxon>
        <taxon>Urochloa</taxon>
    </lineage>
</organism>
<evidence type="ECO:0008006" key="3">
    <source>
        <dbReference type="Google" id="ProtNLM"/>
    </source>
</evidence>
<protein>
    <recommendedName>
        <fullName evidence="3">DUF1618 domain-containing protein</fullName>
    </recommendedName>
</protein>
<dbReference type="Pfam" id="PF07893">
    <property type="entry name" value="DUF1668"/>
    <property type="match status" value="1"/>
</dbReference>
<reference evidence="2" key="1">
    <citation type="submission" date="2024-06" db="EMBL/GenBank/DDBJ databases">
        <authorList>
            <person name="Ryan C."/>
        </authorList>
    </citation>
    <scope>NUCLEOTIDE SEQUENCE [LARGE SCALE GENOMIC DNA]</scope>
</reference>
<gene>
    <name evidence="1" type="ORF">URODEC1_LOCUS835</name>
</gene>
<proteinExistence type="predicted"/>
<evidence type="ECO:0000313" key="2">
    <source>
        <dbReference type="Proteomes" id="UP001497457"/>
    </source>
</evidence>
<name>A0ABC8V8J9_9POAL</name>
<dbReference type="InterPro" id="IPR012871">
    <property type="entry name" value="DUF1668_ORYSA"/>
</dbReference>
<evidence type="ECO:0000313" key="1">
    <source>
        <dbReference type="EMBL" id="CAL4885944.1"/>
    </source>
</evidence>
<dbReference type="PANTHER" id="PTHR33085">
    <property type="entry name" value="OS12G0113100 PROTEIN-RELATED"/>
    <property type="match status" value="1"/>
</dbReference>
<sequence length="364" mass="41649">MPKRLCRGCSEHLCKNCSERFGCPREHLYLVVDDWSSGYNIRKINLSSGSGEGAVQCLPPGFMNVEAERGVSEFFTSAFGTKIMATHPNLPEFPVPIIDLDRKTILPGPETNCPAHPIYFPVGNKVYALDIGTFEVCHWQPNPTFSPLAENNWRWCQLQRPLFSRLRICSYAVNEQKQTIFVSIKGDTVATFSFDIGESMWERYGQWALPFNDRGYYDRDLDGYVGLSKDPESLGYLYFCDMTRTDTDSRLCPCPVVERSKVKVFNKNPAEIHLSATLMYMHHSKFCIVECVSVDDVKADQALHELSGTEASSGSIYMYRVITFTIRYNRRSDLKVKNYRVQCYKVPREATSELIHEDPVAFWL</sequence>
<keyword evidence="2" id="KW-1185">Reference proteome</keyword>
<dbReference type="Proteomes" id="UP001497457">
    <property type="component" value="Chromosome 1b"/>
</dbReference>
<dbReference type="EMBL" id="OZ075111">
    <property type="protein sequence ID" value="CAL4885944.1"/>
    <property type="molecule type" value="Genomic_DNA"/>
</dbReference>